<dbReference type="Proteomes" id="UP000194664">
    <property type="component" value="Unassembled WGS sequence"/>
</dbReference>
<dbReference type="AlphaFoldDB" id="A0A251WYW7"/>
<dbReference type="PANTHER" id="PTHR13090:SF1">
    <property type="entry name" value="ARGININE-HYDROXYLASE NDUFAF5, MITOCHONDRIAL"/>
    <property type="match status" value="1"/>
</dbReference>
<evidence type="ECO:0000256" key="1">
    <source>
        <dbReference type="ARBA" id="ARBA00022603"/>
    </source>
</evidence>
<evidence type="ECO:0000313" key="3">
    <source>
        <dbReference type="EMBL" id="OUD09670.1"/>
    </source>
</evidence>
<keyword evidence="4" id="KW-1185">Reference proteome</keyword>
<dbReference type="EMBL" id="MSPP01000002">
    <property type="protein sequence ID" value="OUD09670.1"/>
    <property type="molecule type" value="Genomic_DNA"/>
</dbReference>
<sequence>MNKPPQITDRAALNKNRSRMTETFLFDAVADEIQERLGEVNRTFTDVAVVSGQPDYWGQYFPNATHAADTDLLDLKPLQHDLVIHAMSMHWANDPIGQIVQSRNALRPDGLFLCAMFGGQTLHELRTCLAEAESRVTGGLSPRIAPMGEIRDMGSLLQRSSVALPVADTAVLNVSYADIWALMRDVRAMGESNALDARLRTPTRRAVFETAGEIYKSHYVDDQGRINATFEIIYLTGWAPSDDQQKPLRPGSAQARLADALGAKELKLPDTNN</sequence>
<evidence type="ECO:0000256" key="2">
    <source>
        <dbReference type="ARBA" id="ARBA00022679"/>
    </source>
</evidence>
<dbReference type="GO" id="GO:0008168">
    <property type="term" value="F:methyltransferase activity"/>
    <property type="evidence" value="ECO:0007669"/>
    <property type="project" value="UniProtKB-KW"/>
</dbReference>
<dbReference type="GO" id="GO:0032259">
    <property type="term" value="P:methylation"/>
    <property type="evidence" value="ECO:0007669"/>
    <property type="project" value="UniProtKB-KW"/>
</dbReference>
<dbReference type="OrthoDB" id="9793723at2"/>
<dbReference type="InterPro" id="IPR029063">
    <property type="entry name" value="SAM-dependent_MTases_sf"/>
</dbReference>
<name>A0A251WYW7_9RHOB</name>
<organism evidence="3 4">
    <name type="scientific">Marivivens niveibacter</name>
    <dbReference type="NCBI Taxonomy" id="1930667"/>
    <lineage>
        <taxon>Bacteria</taxon>
        <taxon>Pseudomonadati</taxon>
        <taxon>Pseudomonadota</taxon>
        <taxon>Alphaproteobacteria</taxon>
        <taxon>Rhodobacterales</taxon>
        <taxon>Paracoccaceae</taxon>
        <taxon>Marivivens group</taxon>
        <taxon>Marivivens</taxon>
    </lineage>
</organism>
<dbReference type="InterPro" id="IPR050602">
    <property type="entry name" value="Malonyl-ACP_OMT"/>
</dbReference>
<protein>
    <submittedName>
        <fullName evidence="3">SAM-dependent methyltransferase</fullName>
    </submittedName>
</protein>
<dbReference type="PANTHER" id="PTHR13090">
    <property type="entry name" value="ARGININE-HYDROXYLASE NDUFAF5, MITOCHONDRIAL"/>
    <property type="match status" value="1"/>
</dbReference>
<keyword evidence="2 3" id="KW-0808">Transferase</keyword>
<accession>A0A251WYW7</accession>
<reference evidence="3 4" key="1">
    <citation type="submission" date="2016-12" db="EMBL/GenBank/DDBJ databases">
        <title>The draft genome sequence of HSLHS2.</title>
        <authorList>
            <person name="Hu D."/>
            <person name="Wang L."/>
            <person name="Shao Z."/>
        </authorList>
    </citation>
    <scope>NUCLEOTIDE SEQUENCE [LARGE SCALE GENOMIC DNA]</scope>
    <source>
        <strain evidence="3">MCCC 1A06712</strain>
    </source>
</reference>
<comment type="caution">
    <text evidence="3">The sequence shown here is derived from an EMBL/GenBank/DDBJ whole genome shotgun (WGS) entry which is preliminary data.</text>
</comment>
<evidence type="ECO:0000313" key="4">
    <source>
        <dbReference type="Proteomes" id="UP000194664"/>
    </source>
</evidence>
<gene>
    <name evidence="3" type="ORF">BVC71_07495</name>
</gene>
<keyword evidence="1 3" id="KW-0489">Methyltransferase</keyword>
<proteinExistence type="predicted"/>
<dbReference type="SUPFAM" id="SSF53335">
    <property type="entry name" value="S-adenosyl-L-methionine-dependent methyltransferases"/>
    <property type="match status" value="1"/>
</dbReference>